<evidence type="ECO:0000313" key="4">
    <source>
        <dbReference type="Proteomes" id="UP000030748"/>
    </source>
</evidence>
<evidence type="ECO:0000259" key="2">
    <source>
        <dbReference type="Pfam" id="PF03107"/>
    </source>
</evidence>
<evidence type="ECO:0000313" key="3">
    <source>
        <dbReference type="EMBL" id="EYU27138.1"/>
    </source>
</evidence>
<feature type="domain" description="DC1" evidence="2">
    <location>
        <begin position="63"/>
        <end position="108"/>
    </location>
</feature>
<dbReference type="eggNOG" id="ENOG502SR3G">
    <property type="taxonomic scope" value="Eukaryota"/>
</dbReference>
<dbReference type="EMBL" id="KI631506">
    <property type="protein sequence ID" value="EYU27138.1"/>
    <property type="molecule type" value="Genomic_DNA"/>
</dbReference>
<organism evidence="3 4">
    <name type="scientific">Erythranthe guttata</name>
    <name type="common">Yellow monkey flower</name>
    <name type="synonym">Mimulus guttatus</name>
    <dbReference type="NCBI Taxonomy" id="4155"/>
    <lineage>
        <taxon>Eukaryota</taxon>
        <taxon>Viridiplantae</taxon>
        <taxon>Streptophyta</taxon>
        <taxon>Embryophyta</taxon>
        <taxon>Tracheophyta</taxon>
        <taxon>Spermatophyta</taxon>
        <taxon>Magnoliopsida</taxon>
        <taxon>eudicotyledons</taxon>
        <taxon>Gunneridae</taxon>
        <taxon>Pentapetalae</taxon>
        <taxon>asterids</taxon>
        <taxon>lamiids</taxon>
        <taxon>Lamiales</taxon>
        <taxon>Phrymaceae</taxon>
        <taxon>Erythranthe</taxon>
    </lineage>
</organism>
<feature type="non-terminal residue" evidence="3">
    <location>
        <position position="120"/>
    </location>
</feature>
<dbReference type="InterPro" id="IPR004146">
    <property type="entry name" value="DC1"/>
</dbReference>
<gene>
    <name evidence="3" type="ORF">MIMGU_mgv1a019574mg</name>
</gene>
<dbReference type="Pfam" id="PF03107">
    <property type="entry name" value="C1_2"/>
    <property type="match status" value="2"/>
</dbReference>
<dbReference type="Proteomes" id="UP000030748">
    <property type="component" value="Unassembled WGS sequence"/>
</dbReference>
<keyword evidence="1" id="KW-0677">Repeat</keyword>
<proteinExistence type="predicted"/>
<evidence type="ECO:0000256" key="1">
    <source>
        <dbReference type="ARBA" id="ARBA00022737"/>
    </source>
</evidence>
<dbReference type="PANTHER" id="PTHR46288">
    <property type="entry name" value="PHORBOL-ESTER/DAG-TYPE DOMAIN-CONTAINING PROTEIN"/>
    <property type="match status" value="1"/>
</dbReference>
<accession>A0A022QIQ5</accession>
<feature type="domain" description="DC1" evidence="2">
    <location>
        <begin position="4"/>
        <end position="51"/>
    </location>
</feature>
<keyword evidence="4" id="KW-1185">Reference proteome</keyword>
<sequence>MQHFSHPHQLHDVSTTVSHNKNLPCFGCKLPLSGGTCYGCSACNFYLHKFCFDHPQSAYFVDSHPKHTVGLLYPPYCQGAVCDACSEPCNGFTYNCTLCEFNVHANCAAFLHADPNNDRD</sequence>
<dbReference type="STRING" id="4155.A0A022QIQ5"/>
<dbReference type="InterPro" id="IPR046349">
    <property type="entry name" value="C1-like_sf"/>
</dbReference>
<dbReference type="PANTHER" id="PTHR46288:SF68">
    <property type="entry name" value="DC1 DOMAIN-CONTAINING PROTEIN"/>
    <property type="match status" value="1"/>
</dbReference>
<reference evidence="3 4" key="1">
    <citation type="journal article" date="2013" name="Proc. Natl. Acad. Sci. U.S.A.">
        <title>Fine-scale variation in meiotic recombination in Mimulus inferred from population shotgun sequencing.</title>
        <authorList>
            <person name="Hellsten U."/>
            <person name="Wright K.M."/>
            <person name="Jenkins J."/>
            <person name="Shu S."/>
            <person name="Yuan Y."/>
            <person name="Wessler S.R."/>
            <person name="Schmutz J."/>
            <person name="Willis J.H."/>
            <person name="Rokhsar D.S."/>
        </authorList>
    </citation>
    <scope>NUCLEOTIDE SEQUENCE [LARGE SCALE GENOMIC DNA]</scope>
    <source>
        <strain evidence="4">cv. DUN x IM62</strain>
    </source>
</reference>
<protein>
    <recommendedName>
        <fullName evidence="2">DC1 domain-containing protein</fullName>
    </recommendedName>
</protein>
<dbReference type="SUPFAM" id="SSF57889">
    <property type="entry name" value="Cysteine-rich domain"/>
    <property type="match status" value="2"/>
</dbReference>
<name>A0A022QIQ5_ERYGU</name>
<dbReference type="AlphaFoldDB" id="A0A022QIQ5"/>